<reference evidence="3 4" key="1">
    <citation type="submission" date="2024-07" db="EMBL/GenBank/DDBJ databases">
        <title>The genome sequence of type strain Sediminicola arcticus GDMCC 1.2805.</title>
        <authorList>
            <person name="Liu Y."/>
        </authorList>
    </citation>
    <scope>NUCLEOTIDE SEQUENCE [LARGE SCALE GENOMIC DNA]</scope>
    <source>
        <strain evidence="3 4">GDMCC 1.2805</strain>
    </source>
</reference>
<organism evidence="3 4">
    <name type="scientific">Sediminicola arcticus</name>
    <dbReference type="NCBI Taxonomy" id="1574308"/>
    <lineage>
        <taxon>Bacteria</taxon>
        <taxon>Pseudomonadati</taxon>
        <taxon>Bacteroidota</taxon>
        <taxon>Flavobacteriia</taxon>
        <taxon>Flavobacteriales</taxon>
        <taxon>Flavobacteriaceae</taxon>
        <taxon>Sediminicola</taxon>
    </lineage>
</organism>
<dbReference type="Pfam" id="PF13349">
    <property type="entry name" value="DUF4097"/>
    <property type="match status" value="1"/>
</dbReference>
<accession>A0ABV2SQB6</accession>
<dbReference type="Proteomes" id="UP001549799">
    <property type="component" value="Unassembled WGS sequence"/>
</dbReference>
<sequence length="206" mass="22611">MRNLLVVILLFSCCFVKAQKTVKKTIIDPKTSFIQIDAENCFEVILDTSNSTNLIVDAFMDGEYNPNLLVNVKQEGATIFVSAGFQPNFIVPNDKLSAHKVVSIALNIKLPNYINAKVYGTNCNVTASGRYRSLDITLSDGRCELINVGEKCMVKTQSGDILVSSNKATISASTTYGKIIEESIPTGNDNFRLHTVTGDIHLKKTK</sequence>
<evidence type="ECO:0000313" key="3">
    <source>
        <dbReference type="EMBL" id="MET6989347.1"/>
    </source>
</evidence>
<gene>
    <name evidence="3" type="ORF">ABXZ36_01645</name>
</gene>
<keyword evidence="1" id="KW-0732">Signal</keyword>
<dbReference type="InterPro" id="IPR025164">
    <property type="entry name" value="Toastrack_DUF4097"/>
</dbReference>
<feature type="signal peptide" evidence="1">
    <location>
        <begin position="1"/>
        <end position="18"/>
    </location>
</feature>
<keyword evidence="4" id="KW-1185">Reference proteome</keyword>
<name>A0ABV2SQB6_9FLAO</name>
<evidence type="ECO:0000313" key="4">
    <source>
        <dbReference type="Proteomes" id="UP001549799"/>
    </source>
</evidence>
<evidence type="ECO:0000259" key="2">
    <source>
        <dbReference type="Pfam" id="PF13349"/>
    </source>
</evidence>
<dbReference type="EMBL" id="JBEXAE010000001">
    <property type="protein sequence ID" value="MET6989347.1"/>
    <property type="molecule type" value="Genomic_DNA"/>
</dbReference>
<feature type="chain" id="PRO_5046278191" evidence="1">
    <location>
        <begin position="19"/>
        <end position="206"/>
    </location>
</feature>
<feature type="domain" description="DUF4097" evidence="2">
    <location>
        <begin position="116"/>
        <end position="204"/>
    </location>
</feature>
<dbReference type="RefSeq" id="WP_354613716.1">
    <property type="nucleotide sequence ID" value="NZ_JBEXAE010000001.1"/>
</dbReference>
<evidence type="ECO:0000256" key="1">
    <source>
        <dbReference type="SAM" id="SignalP"/>
    </source>
</evidence>
<comment type="caution">
    <text evidence="3">The sequence shown here is derived from an EMBL/GenBank/DDBJ whole genome shotgun (WGS) entry which is preliminary data.</text>
</comment>
<protein>
    <submittedName>
        <fullName evidence="3">DUF4097 family beta strand repeat-containing protein</fullName>
    </submittedName>
</protein>
<proteinExistence type="predicted"/>